<organism evidence="2 3">
    <name type="scientific">Fistulifera solaris</name>
    <name type="common">Oleaginous diatom</name>
    <dbReference type="NCBI Taxonomy" id="1519565"/>
    <lineage>
        <taxon>Eukaryota</taxon>
        <taxon>Sar</taxon>
        <taxon>Stramenopiles</taxon>
        <taxon>Ochrophyta</taxon>
        <taxon>Bacillariophyta</taxon>
        <taxon>Bacillariophyceae</taxon>
        <taxon>Bacillariophycidae</taxon>
        <taxon>Naviculales</taxon>
        <taxon>Naviculaceae</taxon>
        <taxon>Fistulifera</taxon>
    </lineage>
</organism>
<reference evidence="2 3" key="1">
    <citation type="journal article" date="2015" name="Plant Cell">
        <title>Oil accumulation by the oleaginous diatom Fistulifera solaris as revealed by the genome and transcriptome.</title>
        <authorList>
            <person name="Tanaka T."/>
            <person name="Maeda Y."/>
            <person name="Veluchamy A."/>
            <person name="Tanaka M."/>
            <person name="Abida H."/>
            <person name="Marechal E."/>
            <person name="Bowler C."/>
            <person name="Muto M."/>
            <person name="Sunaga Y."/>
            <person name="Tanaka M."/>
            <person name="Yoshino T."/>
            <person name="Taniguchi T."/>
            <person name="Fukuda Y."/>
            <person name="Nemoto M."/>
            <person name="Matsumoto M."/>
            <person name="Wong P.S."/>
            <person name="Aburatani S."/>
            <person name="Fujibuchi W."/>
        </authorList>
    </citation>
    <scope>NUCLEOTIDE SEQUENCE [LARGE SCALE GENOMIC DNA]</scope>
    <source>
        <strain evidence="2 3">JPCC DA0580</strain>
    </source>
</reference>
<protein>
    <submittedName>
        <fullName evidence="2">Uncharacterized protein</fullName>
    </submittedName>
</protein>
<proteinExistence type="predicted"/>
<dbReference type="AlphaFoldDB" id="A0A1Z5KRW0"/>
<dbReference type="InParanoid" id="A0A1Z5KRW0"/>
<dbReference type="Proteomes" id="UP000198406">
    <property type="component" value="Unassembled WGS sequence"/>
</dbReference>
<feature type="signal peptide" evidence="1">
    <location>
        <begin position="1"/>
        <end position="25"/>
    </location>
</feature>
<evidence type="ECO:0000256" key="1">
    <source>
        <dbReference type="SAM" id="SignalP"/>
    </source>
</evidence>
<accession>A0A1Z5KRW0</accession>
<evidence type="ECO:0000313" key="2">
    <source>
        <dbReference type="EMBL" id="GAX29053.1"/>
    </source>
</evidence>
<keyword evidence="3" id="KW-1185">Reference proteome</keyword>
<gene>
    <name evidence="2" type="ORF">FisN_7Hh355</name>
</gene>
<feature type="chain" id="PRO_5012487213" evidence="1">
    <location>
        <begin position="26"/>
        <end position="103"/>
    </location>
</feature>
<evidence type="ECO:0000313" key="3">
    <source>
        <dbReference type="Proteomes" id="UP000198406"/>
    </source>
</evidence>
<keyword evidence="1" id="KW-0732">Signal</keyword>
<sequence>MKSFSIISSALILAVVGLSSHTAVAVEDKPHLSAVGPARELGVVLENCESFTCGFNDDEYRVCYYGVPGISEPQERCWRNTPLRNAVANSLRILGRLECGGCP</sequence>
<name>A0A1Z5KRW0_FISSO</name>
<dbReference type="EMBL" id="BDSP01000285">
    <property type="protein sequence ID" value="GAX29053.1"/>
    <property type="molecule type" value="Genomic_DNA"/>
</dbReference>
<comment type="caution">
    <text evidence="2">The sequence shown here is derived from an EMBL/GenBank/DDBJ whole genome shotgun (WGS) entry which is preliminary data.</text>
</comment>